<gene>
    <name evidence="2" type="ordered locus">Acid_6656</name>
</gene>
<dbReference type="PANTHER" id="PTHR43135">
    <property type="entry name" value="ALPHA-D-RIBOSE 1-METHYLPHOSPHONATE 5-TRIPHOSPHATE DIPHOSPHATASE"/>
    <property type="match status" value="1"/>
</dbReference>
<dbReference type="InterPro" id="IPR011059">
    <property type="entry name" value="Metal-dep_hydrolase_composite"/>
</dbReference>
<dbReference type="Gene3D" id="3.40.50.10910">
    <property type="entry name" value="Amidohydrolase"/>
    <property type="match status" value="1"/>
</dbReference>
<proteinExistence type="predicted"/>
<dbReference type="OrthoDB" id="9765769at2"/>
<name>Q01RZ2_SOLUE</name>
<dbReference type="InterPro" id="IPR051781">
    <property type="entry name" value="Metallo-dep_Hydrolase"/>
</dbReference>
<dbReference type="AlphaFoldDB" id="Q01RZ2"/>
<dbReference type="Gene3D" id="1.20.58.520">
    <property type="entry name" value="Amidohydrolase"/>
    <property type="match status" value="1"/>
</dbReference>
<dbReference type="eggNOG" id="COG1228">
    <property type="taxonomic scope" value="Bacteria"/>
</dbReference>
<sequence length="640" mass="68471" precursor="true">MRLLSGLLLPALLLAQDAPTERGAFTLHLILHAIGEERYEITRASDASVRLHVTSEQSDRGTRRTVTASLQLTRDFSPVRYDLNSRTASSVVADAGGSVTIREDDRERTLSAPPRYFVGFGIAPFSVQLLMLRYWLAHGKPARLPILRTATDAPAARIEFAGTDSIRLAGKSVRLDRYTIAELQFGREIVWLDAAGNLAAAMTFAGGLPVEAIRAGYEPAFDQLVRAGVAEQMRILAALEREVPPLRAGAFAIAGATLFDATGRAPVPDSVVILREGRIAAAGLRADVAIPKGMPVIDASGKTLLPGLWEMHTHYSGVEFGPAYLAAGVTTARDCGGEFDFLVAARDTIARRHALGPRLLLAGLVDAGGPTGFGAVFADTPEQAKAVVARYHDAGFEQIKLYTYLKPEIIAVLTAEAHRAGMTVTGHVPAALNAIQGVEAGMDQINHLNYVSRVLREPGAIEFFKDHHTVVDPTAGWGEMSGHTKDLEVATFEPGISKAPYSLFSKFTAMGAAAAVSAAFQTRMADTLKTIGALYRGGVTLVPGSDTGLVGYGLHRELELYVQAGMTPADAIRAATIVSARAMKLDADSGTIEPGKRADLILVDGNPLERIEDLRKVSHVVSDGRLFDTAPLWRSVGFRP</sequence>
<evidence type="ECO:0000313" key="2">
    <source>
        <dbReference type="EMBL" id="ABJ87578.1"/>
    </source>
</evidence>
<dbReference type="SUPFAM" id="SSF51556">
    <property type="entry name" value="Metallo-dependent hydrolases"/>
    <property type="match status" value="1"/>
</dbReference>
<dbReference type="KEGG" id="sus:Acid_6656"/>
<dbReference type="Gene3D" id="3.30.110.90">
    <property type="entry name" value="Amidohydrolase"/>
    <property type="match status" value="1"/>
</dbReference>
<dbReference type="InterPro" id="IPR006680">
    <property type="entry name" value="Amidohydro-rel"/>
</dbReference>
<evidence type="ECO:0000259" key="1">
    <source>
        <dbReference type="Pfam" id="PF01979"/>
    </source>
</evidence>
<dbReference type="FunCoup" id="Q01RZ2">
    <property type="interactions" value="13"/>
</dbReference>
<dbReference type="HOGENOM" id="CLU_018437_0_0_0"/>
<dbReference type="STRING" id="234267.Acid_6656"/>
<dbReference type="EMBL" id="CP000473">
    <property type="protein sequence ID" value="ABJ87578.1"/>
    <property type="molecule type" value="Genomic_DNA"/>
</dbReference>
<dbReference type="SUPFAM" id="SSF51338">
    <property type="entry name" value="Composite domain of metallo-dependent hydrolases"/>
    <property type="match status" value="1"/>
</dbReference>
<dbReference type="Pfam" id="PF01979">
    <property type="entry name" value="Amidohydro_1"/>
    <property type="match status" value="1"/>
</dbReference>
<dbReference type="GO" id="GO:0016810">
    <property type="term" value="F:hydrolase activity, acting on carbon-nitrogen (but not peptide) bonds"/>
    <property type="evidence" value="ECO:0007669"/>
    <property type="project" value="InterPro"/>
</dbReference>
<feature type="domain" description="Amidohydrolase-related" evidence="1">
    <location>
        <begin position="321"/>
        <end position="626"/>
    </location>
</feature>
<dbReference type="InParanoid" id="Q01RZ2"/>
<dbReference type="InterPro" id="IPR032466">
    <property type="entry name" value="Metal_Hydrolase"/>
</dbReference>
<keyword evidence="2" id="KW-0378">Hydrolase</keyword>
<dbReference type="Gene3D" id="2.30.40.10">
    <property type="entry name" value="Urease, subunit C, domain 1"/>
    <property type="match status" value="1"/>
</dbReference>
<protein>
    <submittedName>
        <fullName evidence="2">Amidohydrolase</fullName>
    </submittedName>
</protein>
<accession>Q01RZ2</accession>
<dbReference type="PANTHER" id="PTHR43135:SF3">
    <property type="entry name" value="ALPHA-D-RIBOSE 1-METHYLPHOSPHONATE 5-TRIPHOSPHATE DIPHOSPHATASE"/>
    <property type="match status" value="1"/>
</dbReference>
<organism evidence="2">
    <name type="scientific">Solibacter usitatus (strain Ellin6076)</name>
    <dbReference type="NCBI Taxonomy" id="234267"/>
    <lineage>
        <taxon>Bacteria</taxon>
        <taxon>Pseudomonadati</taxon>
        <taxon>Acidobacteriota</taxon>
        <taxon>Terriglobia</taxon>
        <taxon>Bryobacterales</taxon>
        <taxon>Solibacteraceae</taxon>
        <taxon>Candidatus Solibacter</taxon>
    </lineage>
</organism>
<reference evidence="2" key="1">
    <citation type="submission" date="2006-10" db="EMBL/GenBank/DDBJ databases">
        <title>Complete sequence of Solibacter usitatus Ellin6076.</title>
        <authorList>
            <consortium name="US DOE Joint Genome Institute"/>
            <person name="Copeland A."/>
            <person name="Lucas S."/>
            <person name="Lapidus A."/>
            <person name="Barry K."/>
            <person name="Detter J.C."/>
            <person name="Glavina del Rio T."/>
            <person name="Hammon N."/>
            <person name="Israni S."/>
            <person name="Dalin E."/>
            <person name="Tice H."/>
            <person name="Pitluck S."/>
            <person name="Thompson L.S."/>
            <person name="Brettin T."/>
            <person name="Bruce D."/>
            <person name="Han C."/>
            <person name="Tapia R."/>
            <person name="Gilna P."/>
            <person name="Schmutz J."/>
            <person name="Larimer F."/>
            <person name="Land M."/>
            <person name="Hauser L."/>
            <person name="Kyrpides N."/>
            <person name="Mikhailova N."/>
            <person name="Janssen P.H."/>
            <person name="Kuske C.R."/>
            <person name="Richardson P."/>
        </authorList>
    </citation>
    <scope>NUCLEOTIDE SEQUENCE</scope>
    <source>
        <strain evidence="2">Ellin6076</strain>
    </source>
</reference>